<dbReference type="Gene3D" id="1.10.150.130">
    <property type="match status" value="1"/>
</dbReference>
<comment type="similarity">
    <text evidence="9">Belongs to the 'phage' integrase family. XerC subfamily.</text>
</comment>
<evidence type="ECO:0000256" key="3">
    <source>
        <dbReference type="ARBA" id="ARBA00022618"/>
    </source>
</evidence>
<keyword evidence="8 9" id="KW-0131">Cell cycle</keyword>
<dbReference type="SUPFAM" id="SSF56349">
    <property type="entry name" value="DNA breaking-rejoining enzymes"/>
    <property type="match status" value="1"/>
</dbReference>
<evidence type="ECO:0000256" key="6">
    <source>
        <dbReference type="ARBA" id="ARBA00023125"/>
    </source>
</evidence>
<feature type="active site" evidence="9">
    <location>
        <position position="278"/>
    </location>
</feature>
<dbReference type="CDD" id="cd00798">
    <property type="entry name" value="INT_XerDC_C"/>
    <property type="match status" value="1"/>
</dbReference>
<dbReference type="GO" id="GO:0007059">
    <property type="term" value="P:chromosome segregation"/>
    <property type="evidence" value="ECO:0007669"/>
    <property type="project" value="UniProtKB-UniRule"/>
</dbReference>
<evidence type="ECO:0000256" key="4">
    <source>
        <dbReference type="ARBA" id="ARBA00022829"/>
    </source>
</evidence>
<dbReference type="Pfam" id="PF00589">
    <property type="entry name" value="Phage_integrase"/>
    <property type="match status" value="1"/>
</dbReference>
<evidence type="ECO:0000259" key="11">
    <source>
        <dbReference type="PROSITE" id="PS51898"/>
    </source>
</evidence>
<dbReference type="Pfam" id="PF02899">
    <property type="entry name" value="Phage_int_SAM_1"/>
    <property type="match status" value="1"/>
</dbReference>
<keyword evidence="5 9" id="KW-0229">DNA integration</keyword>
<dbReference type="HAMAP" id="MF_01808">
    <property type="entry name" value="Recomb_XerC_XerD"/>
    <property type="match status" value="1"/>
</dbReference>
<keyword evidence="14" id="KW-1185">Reference proteome</keyword>
<dbReference type="InParanoid" id="W0DUQ9"/>
<reference evidence="13 14" key="1">
    <citation type="submission" date="2013-12" db="EMBL/GenBank/DDBJ databases">
        <authorList>
            <consortium name="DOE Joint Genome Institute"/>
            <person name="Kappler U."/>
            <person name="Huntemann M."/>
            <person name="Han J."/>
            <person name="Chen A."/>
            <person name="Kyrpides N."/>
            <person name="Mavromatis K."/>
            <person name="Markowitz V."/>
            <person name="Palaniappan K."/>
            <person name="Ivanova N."/>
            <person name="Schaumberg A."/>
            <person name="Pati A."/>
            <person name="Liolios K."/>
            <person name="Nordberg H.P."/>
            <person name="Cantor M.N."/>
            <person name="Hua S.X."/>
            <person name="Woyke T."/>
        </authorList>
    </citation>
    <scope>NUCLEOTIDE SEQUENCE [LARGE SCALE GENOMIC DNA]</scope>
    <source>
        <strain evidence="14">AL2</strain>
    </source>
</reference>
<comment type="function">
    <text evidence="9">Site-specific tyrosine recombinase, which acts by catalyzing the cutting and rejoining of the recombining DNA molecules. The XerC-XerD complex is essential to convert dimers of the bacterial chromosome into monomers to permit their segregation at cell division. It also contributes to the segregational stability of plasmids.</text>
</comment>
<keyword evidence="3 9" id="KW-0132">Cell division</keyword>
<dbReference type="RefSeq" id="WP_006459828.1">
    <property type="nucleotide sequence ID" value="NZ_CP007030.1"/>
</dbReference>
<dbReference type="PROSITE" id="PS51900">
    <property type="entry name" value="CB"/>
    <property type="match status" value="1"/>
</dbReference>
<evidence type="ECO:0000313" key="13">
    <source>
        <dbReference type="EMBL" id="AHF00709.1"/>
    </source>
</evidence>
<dbReference type="InterPro" id="IPR044068">
    <property type="entry name" value="CB"/>
</dbReference>
<dbReference type="PROSITE" id="PS51898">
    <property type="entry name" value="TYR_RECOMBINASE"/>
    <property type="match status" value="1"/>
</dbReference>
<dbReference type="GO" id="GO:0005737">
    <property type="term" value="C:cytoplasm"/>
    <property type="evidence" value="ECO:0007669"/>
    <property type="project" value="UniProtKB-SubCell"/>
</dbReference>
<keyword evidence="6 9" id="KW-0238">DNA-binding</keyword>
<name>W0DUQ9_9GAMM</name>
<sequence>MSRETAPIDACLSALVAELNAQHYSPHSIANYQRDILAYQAWCQAGAGTKSLKSHQFWSAQKLQDFEAYVMAMSEQALHPRTIRRHLSALRRFYQFMLRQGWVADNPVQWVQAPKADKPLPKSVSVDKMQQLLDQPADTALAKRDQAMFELLYSSGIRVAELVSLRYPDSLTQLDEGYISVVGKGNKQRLAMVGRTAITALQVWLQIRPQWASHDDALFISQQGKGLTVRSVQKRLAQRGQTAGLDTRISPHRLRHACATHVLESSGDLRAVQELLGHAQLSTTQIYTKLDMQHLAQVYDQAHPRARKKDVAGHAKSDIYSDQQNEQ</sequence>
<protein>
    <recommendedName>
        <fullName evidence="9">Tyrosine recombinase XerC</fullName>
    </recommendedName>
</protein>
<dbReference type="InterPro" id="IPR002104">
    <property type="entry name" value="Integrase_catalytic"/>
</dbReference>
<dbReference type="InterPro" id="IPR004107">
    <property type="entry name" value="Integrase_SAM-like_N"/>
</dbReference>
<feature type="region of interest" description="Disordered" evidence="10">
    <location>
        <begin position="303"/>
        <end position="327"/>
    </location>
</feature>
<feature type="active site" evidence="9">
    <location>
        <position position="252"/>
    </location>
</feature>
<feature type="active site" evidence="9">
    <location>
        <position position="158"/>
    </location>
</feature>
<evidence type="ECO:0000256" key="9">
    <source>
        <dbReference type="HAMAP-Rule" id="MF_01808"/>
    </source>
</evidence>
<dbReference type="SUPFAM" id="SSF47823">
    <property type="entry name" value="lambda integrase-like, N-terminal domain"/>
    <property type="match status" value="1"/>
</dbReference>
<dbReference type="Gene3D" id="1.10.443.10">
    <property type="entry name" value="Intergrase catalytic core"/>
    <property type="match status" value="1"/>
</dbReference>
<evidence type="ECO:0000256" key="1">
    <source>
        <dbReference type="ARBA" id="ARBA00004496"/>
    </source>
</evidence>
<keyword evidence="7 9" id="KW-0233">DNA recombination</keyword>
<feature type="domain" description="Core-binding (CB)" evidence="12">
    <location>
        <begin position="2"/>
        <end position="98"/>
    </location>
</feature>
<evidence type="ECO:0000256" key="2">
    <source>
        <dbReference type="ARBA" id="ARBA00022490"/>
    </source>
</evidence>
<dbReference type="HOGENOM" id="CLU_027562_9_0_6"/>
<feature type="active site" evidence="9">
    <location>
        <position position="255"/>
    </location>
</feature>
<dbReference type="InterPro" id="IPR050090">
    <property type="entry name" value="Tyrosine_recombinase_XerCD"/>
</dbReference>
<evidence type="ECO:0000256" key="7">
    <source>
        <dbReference type="ARBA" id="ARBA00023172"/>
    </source>
</evidence>
<dbReference type="EMBL" id="CP007030">
    <property type="protein sequence ID" value="AHF00709.1"/>
    <property type="molecule type" value="Genomic_DNA"/>
</dbReference>
<accession>W0DUQ9</accession>
<dbReference type="FunCoup" id="W0DUQ9">
    <property type="interactions" value="45"/>
</dbReference>
<dbReference type="OrthoDB" id="9801717at2"/>
<dbReference type="PANTHER" id="PTHR30349">
    <property type="entry name" value="PHAGE INTEGRASE-RELATED"/>
    <property type="match status" value="1"/>
</dbReference>
<keyword evidence="4 9" id="KW-0159">Chromosome partition</keyword>
<dbReference type="InterPro" id="IPR010998">
    <property type="entry name" value="Integrase_recombinase_N"/>
</dbReference>
<keyword evidence="2 9" id="KW-0963">Cytoplasm</keyword>
<gene>
    <name evidence="9" type="primary">xerC</name>
    <name evidence="13" type="ORF">THIAE_02035</name>
</gene>
<evidence type="ECO:0000256" key="5">
    <source>
        <dbReference type="ARBA" id="ARBA00022908"/>
    </source>
</evidence>
<comment type="subunit">
    <text evidence="9">Forms a cyclic heterotetrameric complex composed of two molecules of XerC and two molecules of XerD.</text>
</comment>
<evidence type="ECO:0000313" key="14">
    <source>
        <dbReference type="Proteomes" id="UP000005380"/>
    </source>
</evidence>
<dbReference type="InterPro" id="IPR011010">
    <property type="entry name" value="DNA_brk_join_enz"/>
</dbReference>
<proteinExistence type="inferred from homology"/>
<dbReference type="GO" id="GO:0051301">
    <property type="term" value="P:cell division"/>
    <property type="evidence" value="ECO:0007669"/>
    <property type="project" value="UniProtKB-KW"/>
</dbReference>
<dbReference type="InterPro" id="IPR023009">
    <property type="entry name" value="Tyrosine_recombinase_XerC/XerD"/>
</dbReference>
<dbReference type="STRING" id="717772.THIAE_02035"/>
<feature type="active site" description="O-(3'-phospho-DNA)-tyrosine intermediate" evidence="9">
    <location>
        <position position="287"/>
    </location>
</feature>
<dbReference type="GO" id="GO:0009037">
    <property type="term" value="F:tyrosine-based site-specific recombinase activity"/>
    <property type="evidence" value="ECO:0007669"/>
    <property type="project" value="UniProtKB-UniRule"/>
</dbReference>
<dbReference type="InterPro" id="IPR013762">
    <property type="entry name" value="Integrase-like_cat_sf"/>
</dbReference>
<dbReference type="GO" id="GO:0003677">
    <property type="term" value="F:DNA binding"/>
    <property type="evidence" value="ECO:0007669"/>
    <property type="project" value="UniProtKB-UniRule"/>
</dbReference>
<feature type="domain" description="Tyr recombinase" evidence="11">
    <location>
        <begin position="119"/>
        <end position="300"/>
    </location>
</feature>
<evidence type="ECO:0000256" key="8">
    <source>
        <dbReference type="ARBA" id="ARBA00023306"/>
    </source>
</evidence>
<dbReference type="Proteomes" id="UP000005380">
    <property type="component" value="Chromosome"/>
</dbReference>
<dbReference type="PANTHER" id="PTHR30349:SF81">
    <property type="entry name" value="TYROSINE RECOMBINASE XERC"/>
    <property type="match status" value="1"/>
</dbReference>
<dbReference type="GO" id="GO:0006313">
    <property type="term" value="P:DNA transposition"/>
    <property type="evidence" value="ECO:0007669"/>
    <property type="project" value="UniProtKB-UniRule"/>
</dbReference>
<comment type="subcellular location">
    <subcellularLocation>
        <location evidence="1 9">Cytoplasm</location>
    </subcellularLocation>
</comment>
<organism evidence="13 14">
    <name type="scientific">Thiomicrospira aerophila AL3</name>
    <dbReference type="NCBI Taxonomy" id="717772"/>
    <lineage>
        <taxon>Bacteria</taxon>
        <taxon>Pseudomonadati</taxon>
        <taxon>Pseudomonadota</taxon>
        <taxon>Gammaproteobacteria</taxon>
        <taxon>Thiotrichales</taxon>
        <taxon>Piscirickettsiaceae</taxon>
        <taxon>Thiomicrospira</taxon>
    </lineage>
</organism>
<dbReference type="KEGG" id="tao:THIAE_02035"/>
<evidence type="ECO:0000256" key="10">
    <source>
        <dbReference type="SAM" id="MobiDB-lite"/>
    </source>
</evidence>
<feature type="active site" evidence="9">
    <location>
        <position position="184"/>
    </location>
</feature>
<dbReference type="eggNOG" id="COG4973">
    <property type="taxonomic scope" value="Bacteria"/>
</dbReference>
<feature type="compositionally biased region" description="Basic and acidic residues" evidence="10">
    <location>
        <begin position="309"/>
        <end position="319"/>
    </location>
</feature>
<dbReference type="AlphaFoldDB" id="W0DUQ9"/>
<evidence type="ECO:0000259" key="12">
    <source>
        <dbReference type="PROSITE" id="PS51900"/>
    </source>
</evidence>